<comment type="caution">
    <text evidence="2">The sequence shown here is derived from an EMBL/GenBank/DDBJ whole genome shotgun (WGS) entry which is preliminary data.</text>
</comment>
<reference evidence="2 3" key="1">
    <citation type="submission" date="2012-12" db="EMBL/GenBank/DDBJ databases">
        <title>The Genome Sequence of Enterococcus faecium E1590.</title>
        <authorList>
            <consortium name="The Broad Institute Genome Sequencing Platform"/>
            <consortium name="The Broad Institute Genome Sequencing Center for Infectious Disease"/>
            <person name="Earl A.M."/>
            <person name="Gilmore M.S."/>
            <person name="van Schaik W."/>
            <person name="Lebreton F."/>
            <person name="Willems R.J."/>
            <person name="Walker B."/>
            <person name="Young S.K."/>
            <person name="Zeng Q."/>
            <person name="Gargeya S."/>
            <person name="Fitzgerald M."/>
            <person name="Haas B."/>
            <person name="Abouelleil A."/>
            <person name="Alvarado L."/>
            <person name="Arachchi H.M."/>
            <person name="Berlin A.M."/>
            <person name="Chapman S.B."/>
            <person name="Dewar J."/>
            <person name="Goldberg J."/>
            <person name="Griggs A."/>
            <person name="Gujja S."/>
            <person name="Hansen M."/>
            <person name="Howarth C."/>
            <person name="Imamovic A."/>
            <person name="Larimer J."/>
            <person name="McCowan C."/>
            <person name="Murphy C."/>
            <person name="Neiman D."/>
            <person name="Pearson M."/>
            <person name="Priest M."/>
            <person name="Roberts A."/>
            <person name="Saif S."/>
            <person name="Shea T."/>
            <person name="Sisk P."/>
            <person name="Sykes S."/>
            <person name="Wortman J."/>
            <person name="Nusbaum C."/>
            <person name="Birren B."/>
        </authorList>
    </citation>
    <scope>NUCLEOTIDE SEQUENCE [LARGE SCALE GENOMIC DNA]</scope>
    <source>
        <strain evidence="2 3">E1590</strain>
    </source>
</reference>
<sequence length="40" mass="4789">MKNRIFGKYRKDQVIWGYIFIFPTALGLILLNMICQIKLE</sequence>
<dbReference type="Proteomes" id="UP000010553">
    <property type="component" value="Unassembled WGS sequence"/>
</dbReference>
<organism evidence="2 3">
    <name type="scientific">Enterococcus faecium EnGen0003</name>
    <dbReference type="NCBI Taxonomy" id="1138901"/>
    <lineage>
        <taxon>Bacteria</taxon>
        <taxon>Bacillati</taxon>
        <taxon>Bacillota</taxon>
        <taxon>Bacilli</taxon>
        <taxon>Lactobacillales</taxon>
        <taxon>Enterococcaceae</taxon>
        <taxon>Enterococcus</taxon>
    </lineage>
</organism>
<dbReference type="EMBL" id="AHXC01000013">
    <property type="protein sequence ID" value="ELB00527.1"/>
    <property type="molecule type" value="Genomic_DNA"/>
</dbReference>
<keyword evidence="1" id="KW-0812">Transmembrane</keyword>
<dbReference type="AlphaFoldDB" id="A0A828ZM90"/>
<accession>A0A828ZM90</accession>
<name>A0A828ZM90_ENTFC</name>
<evidence type="ECO:0000313" key="2">
    <source>
        <dbReference type="EMBL" id="ELB00527.1"/>
    </source>
</evidence>
<evidence type="ECO:0000313" key="3">
    <source>
        <dbReference type="Proteomes" id="UP000010553"/>
    </source>
</evidence>
<keyword evidence="1" id="KW-1133">Transmembrane helix</keyword>
<keyword evidence="1" id="KW-0472">Membrane</keyword>
<gene>
    <name evidence="2" type="ORF">OIE_05315</name>
</gene>
<feature type="transmembrane region" description="Helical" evidence="1">
    <location>
        <begin position="15"/>
        <end position="35"/>
    </location>
</feature>
<evidence type="ECO:0000256" key="1">
    <source>
        <dbReference type="SAM" id="Phobius"/>
    </source>
</evidence>
<dbReference type="RefSeq" id="WP_002335322.1">
    <property type="nucleotide sequence ID" value="NZ_KB029695.1"/>
</dbReference>
<proteinExistence type="predicted"/>
<protein>
    <submittedName>
        <fullName evidence="2">Uncharacterized protein</fullName>
    </submittedName>
</protein>